<feature type="region of interest" description="Disordered" evidence="5">
    <location>
        <begin position="415"/>
        <end position="434"/>
    </location>
</feature>
<dbReference type="GO" id="GO:0016740">
    <property type="term" value="F:transferase activity"/>
    <property type="evidence" value="ECO:0007669"/>
    <property type="project" value="UniProtKB-KW"/>
</dbReference>
<evidence type="ECO:0000313" key="8">
    <source>
        <dbReference type="Proteomes" id="UP000800094"/>
    </source>
</evidence>
<feature type="compositionally biased region" description="Basic and acidic residues" evidence="5">
    <location>
        <begin position="185"/>
        <end position="196"/>
    </location>
</feature>
<dbReference type="CDD" id="cd13970">
    <property type="entry name" value="ABC1_ADCK3"/>
    <property type="match status" value="1"/>
</dbReference>
<evidence type="ECO:0000256" key="3">
    <source>
        <dbReference type="ARBA" id="ARBA00022741"/>
    </source>
</evidence>
<dbReference type="Pfam" id="PF03109">
    <property type="entry name" value="ABC1"/>
    <property type="match status" value="1"/>
</dbReference>
<dbReference type="SUPFAM" id="SSF56112">
    <property type="entry name" value="Protein kinase-like (PK-like)"/>
    <property type="match status" value="1"/>
</dbReference>
<dbReference type="InterPro" id="IPR011009">
    <property type="entry name" value="Kinase-like_dom_sf"/>
</dbReference>
<dbReference type="Proteomes" id="UP000800094">
    <property type="component" value="Unassembled WGS sequence"/>
</dbReference>
<protein>
    <submittedName>
        <fullName evidence="7">Ubiquinone biosynthesis protein-like protein coq-8</fullName>
    </submittedName>
</protein>
<evidence type="ECO:0000256" key="2">
    <source>
        <dbReference type="ARBA" id="ARBA00022679"/>
    </source>
</evidence>
<organism evidence="7 8">
    <name type="scientific">Trematosphaeria pertusa</name>
    <dbReference type="NCBI Taxonomy" id="390896"/>
    <lineage>
        <taxon>Eukaryota</taxon>
        <taxon>Fungi</taxon>
        <taxon>Dikarya</taxon>
        <taxon>Ascomycota</taxon>
        <taxon>Pezizomycotina</taxon>
        <taxon>Dothideomycetes</taxon>
        <taxon>Pleosporomycetidae</taxon>
        <taxon>Pleosporales</taxon>
        <taxon>Massarineae</taxon>
        <taxon>Trematosphaeriaceae</taxon>
        <taxon>Trematosphaeria</taxon>
    </lineage>
</organism>
<evidence type="ECO:0000256" key="4">
    <source>
        <dbReference type="ARBA" id="ARBA00022840"/>
    </source>
</evidence>
<keyword evidence="4" id="KW-0067">ATP-binding</keyword>
<feature type="compositionally biased region" description="Basic and acidic residues" evidence="5">
    <location>
        <begin position="88"/>
        <end position="115"/>
    </location>
</feature>
<keyword evidence="3" id="KW-0547">Nucleotide-binding</keyword>
<sequence>MAGRRLIDAAKLFNASKSIAQQHIKLRSQQLDVYSKTSTLAKAAKSQTDRITLTVEAARALSKRLNEDLPQYAQAAAQRATDTQNADHPIKETAREERPREDTKGGLKQDHHYDQSRQNTKAEPPAEEELDVQQEKAKRRPLPDGTIPSAGLALEGDSKGQDTFSERPASEPPKQPLAETQQGEGQKKEEGLKPVESKASTIPMPGQPAGTFKAWRFQPEPQVIPSHTNEPHRPDVPPQVQKLQEGHDRDVFYTRSVESKPPPPSAPREQIPRISEDAQESDDHVPDQQLNPDVYYAAPEPGQEQIQKEELPHQVAVPEQDALPEGMNTDVFRTKRVAKMLMGNPYKQKDHLELKGAAGTPYDHTRTAAGHDQDTFNVRRGEQTKPSAPEPAVQEAQSATTEKEMHDFASQLAKGADSAPSSVSEMPGEMSTETPKVPYALRESRVPSSRFGRLWQYAGLGTSMALGAVGESLRRVTGSAAATGGSLMLSPGNMEVLVAKLSRMRGAALKLGQIISFQDIKMLPPAIHEVLQRVQDSADYMPASQRNKVLTSNLGPDWRELFDSFEDIPIAAASIGQVHKAILRSTKQPVAVKVQYPGVANSIDSDLNNLSVLLTASRLLPKGLFLDKTIANARIELGWECDYIREAECQTRFRDLLADETDVFTVPKVIPEASGREVLTAELVTGIGVAKLPSLSQNQRDWIGTQLLRLSLREIVEFKFMQTDPNWTNFLYNEEGKRIELLDFGASRDYPDEFVDPYINILIAASKNNKSTIRELSIQLGYLTGAESQTMLDAHIDSVLTLAEPFKESGPEIYDFRDQTITDRVRSLIPVMVRERLAPPPEETYSLHRKLSGAFLLCARLGSRVPCKELFERAVQVYNKGGKMA</sequence>
<gene>
    <name evidence="7" type="ORF">BU26DRAFT_561243</name>
</gene>
<dbReference type="InterPro" id="IPR004147">
    <property type="entry name" value="ABC1_dom"/>
</dbReference>
<feature type="region of interest" description="Disordered" evidence="5">
    <location>
        <begin position="380"/>
        <end position="404"/>
    </location>
</feature>
<comment type="similarity">
    <text evidence="1">Belongs to the protein kinase superfamily. ADCK protein kinase family.</text>
</comment>
<dbReference type="OrthoDB" id="201153at2759"/>
<accession>A0A6A6ITW4</accession>
<evidence type="ECO:0000313" key="7">
    <source>
        <dbReference type="EMBL" id="KAF2253981.1"/>
    </source>
</evidence>
<dbReference type="RefSeq" id="XP_033688985.1">
    <property type="nucleotide sequence ID" value="XM_033832895.1"/>
</dbReference>
<evidence type="ECO:0000259" key="6">
    <source>
        <dbReference type="Pfam" id="PF03109"/>
    </source>
</evidence>
<name>A0A6A6ITW4_9PLEO</name>
<keyword evidence="2" id="KW-0808">Transferase</keyword>
<evidence type="ECO:0000256" key="5">
    <source>
        <dbReference type="SAM" id="MobiDB-lite"/>
    </source>
</evidence>
<reference evidence="7" key="1">
    <citation type="journal article" date="2020" name="Stud. Mycol.">
        <title>101 Dothideomycetes genomes: a test case for predicting lifestyles and emergence of pathogens.</title>
        <authorList>
            <person name="Haridas S."/>
            <person name="Albert R."/>
            <person name="Binder M."/>
            <person name="Bloem J."/>
            <person name="Labutti K."/>
            <person name="Salamov A."/>
            <person name="Andreopoulos B."/>
            <person name="Baker S."/>
            <person name="Barry K."/>
            <person name="Bills G."/>
            <person name="Bluhm B."/>
            <person name="Cannon C."/>
            <person name="Castanera R."/>
            <person name="Culley D."/>
            <person name="Daum C."/>
            <person name="Ezra D."/>
            <person name="Gonzalez J."/>
            <person name="Henrissat B."/>
            <person name="Kuo A."/>
            <person name="Liang C."/>
            <person name="Lipzen A."/>
            <person name="Lutzoni F."/>
            <person name="Magnuson J."/>
            <person name="Mondo S."/>
            <person name="Nolan M."/>
            <person name="Ohm R."/>
            <person name="Pangilinan J."/>
            <person name="Park H.-J."/>
            <person name="Ramirez L."/>
            <person name="Alfaro M."/>
            <person name="Sun H."/>
            <person name="Tritt A."/>
            <person name="Yoshinaga Y."/>
            <person name="Zwiers L.-H."/>
            <person name="Turgeon B."/>
            <person name="Goodwin S."/>
            <person name="Spatafora J."/>
            <person name="Crous P."/>
            <person name="Grigoriev I."/>
        </authorList>
    </citation>
    <scope>NUCLEOTIDE SEQUENCE</scope>
    <source>
        <strain evidence="7">CBS 122368</strain>
    </source>
</reference>
<dbReference type="GeneID" id="54586225"/>
<feature type="compositionally biased region" description="Low complexity" evidence="5">
    <location>
        <begin position="73"/>
        <end position="87"/>
    </location>
</feature>
<keyword evidence="7" id="KW-0830">Ubiquinone</keyword>
<dbReference type="GO" id="GO:0005524">
    <property type="term" value="F:ATP binding"/>
    <property type="evidence" value="ECO:0007669"/>
    <property type="project" value="UniProtKB-KW"/>
</dbReference>
<dbReference type="InterPro" id="IPR034646">
    <property type="entry name" value="ADCK3_dom"/>
</dbReference>
<keyword evidence="8" id="KW-1185">Reference proteome</keyword>
<dbReference type="GO" id="GO:0006744">
    <property type="term" value="P:ubiquinone biosynthetic process"/>
    <property type="evidence" value="ECO:0007669"/>
    <property type="project" value="TreeGrafter"/>
</dbReference>
<dbReference type="AlphaFoldDB" id="A0A6A6ITW4"/>
<proteinExistence type="inferred from homology"/>
<evidence type="ECO:0000256" key="1">
    <source>
        <dbReference type="ARBA" id="ARBA00009670"/>
    </source>
</evidence>
<dbReference type="EMBL" id="ML987191">
    <property type="protein sequence ID" value="KAF2253981.1"/>
    <property type="molecule type" value="Genomic_DNA"/>
</dbReference>
<feature type="compositionally biased region" description="Basic and acidic residues" evidence="5">
    <location>
        <begin position="156"/>
        <end position="169"/>
    </location>
</feature>
<dbReference type="PANTHER" id="PTHR43851">
    <property type="match status" value="1"/>
</dbReference>
<feature type="domain" description="ABC1 atypical kinase-like" evidence="6">
    <location>
        <begin position="533"/>
        <end position="776"/>
    </location>
</feature>
<feature type="region of interest" description="Disordered" evidence="5">
    <location>
        <begin position="73"/>
        <end position="312"/>
    </location>
</feature>
<dbReference type="InterPro" id="IPR051409">
    <property type="entry name" value="Atypical_kinase_ADCK"/>
</dbReference>
<feature type="compositionally biased region" description="Basic and acidic residues" evidence="5">
    <location>
        <begin position="270"/>
        <end position="286"/>
    </location>
</feature>
<dbReference type="PANTHER" id="PTHR43851:SF3">
    <property type="entry name" value="COENZYME Q8"/>
    <property type="match status" value="1"/>
</dbReference>